<accession>A0A9Q3ZDE9</accession>
<protein>
    <recommendedName>
        <fullName evidence="1">Ubiquinone biosynthesis accessory factor UbiJ</fullName>
    </recommendedName>
</protein>
<comment type="caution">
    <text evidence="3">The sequence shown here is derived from an EMBL/GenBank/DDBJ whole genome shotgun (WGS) entry which is preliminary data.</text>
</comment>
<proteinExistence type="inferred from homology"/>
<comment type="subcellular location">
    <subcellularLocation>
        <location evidence="1">Cytoplasm</location>
    </subcellularLocation>
</comment>
<comment type="similarity">
    <text evidence="1">Belongs to the UbiJ family.</text>
</comment>
<dbReference type="PANTHER" id="PTHR38693">
    <property type="entry name" value="UBIQUINONE BIOSYNTHESIS PROTEIN UBIJ"/>
    <property type="match status" value="1"/>
</dbReference>
<dbReference type="KEGG" id="axe:P40_02950"/>
<keyword evidence="1" id="KW-0831">Ubiquinone biosynthesis</keyword>
<keyword evidence="1" id="KW-0963">Cytoplasm</keyword>
<dbReference type="InterPro" id="IPR003033">
    <property type="entry name" value="SCP2_sterol-bd_dom"/>
</dbReference>
<dbReference type="AlphaFoldDB" id="A0A9Q3ZDE9"/>
<evidence type="ECO:0000313" key="4">
    <source>
        <dbReference type="Proteomes" id="UP001107961"/>
    </source>
</evidence>
<evidence type="ECO:0000259" key="2">
    <source>
        <dbReference type="Pfam" id="PF02036"/>
    </source>
</evidence>
<evidence type="ECO:0000313" key="3">
    <source>
        <dbReference type="EMBL" id="MCE7509415.1"/>
    </source>
</evidence>
<feature type="domain" description="SCP2" evidence="2">
    <location>
        <begin position="19"/>
        <end position="116"/>
    </location>
</feature>
<comment type="pathway">
    <text evidence="1">Cofactor biosynthesis; ubiquinone biosynthesis.</text>
</comment>
<dbReference type="GeneID" id="94685360"/>
<dbReference type="PANTHER" id="PTHR38693:SF1">
    <property type="entry name" value="UBIQUINONE BIOSYNTHESIS ACCESSORY FACTOR UBIJ"/>
    <property type="match status" value="1"/>
</dbReference>
<dbReference type="GO" id="GO:0006744">
    <property type="term" value="P:ubiquinone biosynthetic process"/>
    <property type="evidence" value="ECO:0007669"/>
    <property type="project" value="UniProtKB-UniRule"/>
</dbReference>
<sequence length="210" mass="22943">MSDPGLLSTTAVAALERAINTALRGDPVTAAALSQHAGRLLAVHSTLPRTSVFLLIVDDGVELYLRSEAAADVSVTGNPVDLAALLLDWKRQPSAIGGPVRIEGNRELLQSLRELARDLQLDWGAMLEPALGGELAQTLHQGAMRLGGWAREAFRRIGDQVGDYLGNESGLLALRREVYEFYQDVDELRGDVDRLEARVQRLKARSRPVR</sequence>
<dbReference type="Proteomes" id="UP001107961">
    <property type="component" value="Unassembled WGS sequence"/>
</dbReference>
<dbReference type="EMBL" id="JAJVKT010000014">
    <property type="protein sequence ID" value="MCE7509415.1"/>
    <property type="molecule type" value="Genomic_DNA"/>
</dbReference>
<dbReference type="RefSeq" id="WP_022997174.1">
    <property type="nucleotide sequence ID" value="NZ_CBDDTQ010000003.1"/>
</dbReference>
<gene>
    <name evidence="1" type="primary">ubiJ</name>
    <name evidence="3" type="ORF">LZG35_12260</name>
</gene>
<name>A0A9Q3ZDE9_9GAMM</name>
<keyword evidence="4" id="KW-1185">Reference proteome</keyword>
<comment type="function">
    <text evidence="1">Required for ubiquinone (coenzyme Q) biosynthesis. Binds hydrophobic ubiquinone biosynthetic intermediates via its SCP2 domain and is essential for the stability of the Ubi complex. May constitute a docking platform where Ubi enzymes assemble and access their SCP2-bound polyprenyl substrates.</text>
</comment>
<dbReference type="HAMAP" id="MF_02215">
    <property type="entry name" value="UbiJ"/>
    <property type="match status" value="1"/>
</dbReference>
<dbReference type="Pfam" id="PF02036">
    <property type="entry name" value="SCP2"/>
    <property type="match status" value="1"/>
</dbReference>
<dbReference type="GO" id="GO:0005737">
    <property type="term" value="C:cytoplasm"/>
    <property type="evidence" value="ECO:0007669"/>
    <property type="project" value="UniProtKB-SubCell"/>
</dbReference>
<reference evidence="3" key="1">
    <citation type="submission" date="2022-01" db="EMBL/GenBank/DDBJ databases">
        <authorList>
            <person name="Karlyshev A.V."/>
            <person name="Jaspars M."/>
        </authorList>
    </citation>
    <scope>NUCLEOTIDE SEQUENCE</scope>
    <source>
        <strain evidence="3">AGSA3-2</strain>
    </source>
</reference>
<organism evidence="3 4">
    <name type="scientific">Alloalcanivorax xenomutans</name>
    <dbReference type="NCBI Taxonomy" id="1094342"/>
    <lineage>
        <taxon>Bacteria</taxon>
        <taxon>Pseudomonadati</taxon>
        <taxon>Pseudomonadota</taxon>
        <taxon>Gammaproteobacteria</taxon>
        <taxon>Oceanospirillales</taxon>
        <taxon>Alcanivoracaceae</taxon>
        <taxon>Alloalcanivorax</taxon>
    </lineage>
</organism>
<evidence type="ECO:0000256" key="1">
    <source>
        <dbReference type="HAMAP-Rule" id="MF_02215"/>
    </source>
</evidence>
<dbReference type="InterPro" id="IPR038989">
    <property type="entry name" value="UbiJ"/>
</dbReference>